<evidence type="ECO:0000313" key="3">
    <source>
        <dbReference type="Proteomes" id="UP000236000"/>
    </source>
</evidence>
<reference evidence="2 3" key="1">
    <citation type="journal article" date="2017" name="BMC Genomics">
        <title>Genome sequencing of 39 Akkermansia muciniphila isolates reveals its population structure, genomic and functional diverisity, and global distribution in mammalian gut microbiotas.</title>
        <authorList>
            <person name="Guo X."/>
            <person name="Li S."/>
            <person name="Zhang J."/>
            <person name="Wu F."/>
            <person name="Li X."/>
            <person name="Wu D."/>
            <person name="Zhang M."/>
            <person name="Ou Z."/>
            <person name="Jie Z."/>
            <person name="Yan Q."/>
            <person name="Li P."/>
            <person name="Yi J."/>
            <person name="Peng Y."/>
        </authorList>
    </citation>
    <scope>NUCLEOTIDE SEQUENCE [LARGE SCALE GENOMIC DNA]</scope>
    <source>
        <strain evidence="2 3">GP24</strain>
    </source>
</reference>
<name>A0A2N8HBY2_9BACT</name>
<dbReference type="AlphaFoldDB" id="A0A2N8HBY2"/>
<dbReference type="RefSeq" id="WP_102715857.1">
    <property type="nucleotide sequence ID" value="NZ_PJKA01000013.1"/>
</dbReference>
<dbReference type="EMBL" id="PJKA01000013">
    <property type="protein sequence ID" value="PNC17370.1"/>
    <property type="molecule type" value="Genomic_DNA"/>
</dbReference>
<comment type="caution">
    <text evidence="2">The sequence shown here is derived from an EMBL/GenBank/DDBJ whole genome shotgun (WGS) entry which is preliminary data.</text>
</comment>
<feature type="region of interest" description="Disordered" evidence="1">
    <location>
        <begin position="250"/>
        <end position="273"/>
    </location>
</feature>
<accession>A0A2N8HBY2</accession>
<evidence type="ECO:0000313" key="2">
    <source>
        <dbReference type="EMBL" id="PNC17370.1"/>
    </source>
</evidence>
<evidence type="ECO:0000256" key="1">
    <source>
        <dbReference type="SAM" id="MobiDB-lite"/>
    </source>
</evidence>
<organism evidence="2 3">
    <name type="scientific">Akkermansia muciniphila</name>
    <dbReference type="NCBI Taxonomy" id="239935"/>
    <lineage>
        <taxon>Bacteria</taxon>
        <taxon>Pseudomonadati</taxon>
        <taxon>Verrucomicrobiota</taxon>
        <taxon>Verrucomicrobiia</taxon>
        <taxon>Verrucomicrobiales</taxon>
        <taxon>Akkermansiaceae</taxon>
        <taxon>Akkermansia</taxon>
    </lineage>
</organism>
<proteinExistence type="predicted"/>
<dbReference type="Proteomes" id="UP000236000">
    <property type="component" value="Unassembled WGS sequence"/>
</dbReference>
<sequence>MEFINIPTALFSSPEYIGAEPVQRATWISLLAWCCEQENGGVIEGCRTWGMRRWMQTCGVTDQEINVKNELYHFDGDHLVVFGYPHEIQETLKVKRKTARENGKLGGRPKKTNVETNIGTNAETEEKPTSVFSETNVGTEIGTNVAPYIETYPKTVREGKEGSNTTTTTTGREVCQFPKDVSEVERFMSNQLIHPLGDELSRCAKKFFNDLSAVGWRNKFGVPLENWTRAASQYAETWARNNVAEVGLKPANAAGTASKSTPKPPRRNDLWTD</sequence>
<protein>
    <submittedName>
        <fullName evidence="2">Uncharacterized protein</fullName>
    </submittedName>
</protein>
<gene>
    <name evidence="2" type="ORF">CXU22_12220</name>
</gene>
<dbReference type="OrthoDB" id="200444at2"/>